<evidence type="ECO:0000259" key="2">
    <source>
        <dbReference type="Pfam" id="PF01370"/>
    </source>
</evidence>
<evidence type="ECO:0000313" key="3">
    <source>
        <dbReference type="EMBL" id="OGD86186.1"/>
    </source>
</evidence>
<dbReference type="SUPFAM" id="SSF51735">
    <property type="entry name" value="NAD(P)-binding Rossmann-fold domains"/>
    <property type="match status" value="1"/>
</dbReference>
<organism evidence="3 4">
    <name type="scientific">Candidatus Curtissbacteria bacterium RBG_13_35_7</name>
    <dbReference type="NCBI Taxonomy" id="1797705"/>
    <lineage>
        <taxon>Bacteria</taxon>
        <taxon>Candidatus Curtissiibacteriota</taxon>
    </lineage>
</organism>
<comment type="caution">
    <text evidence="3">The sequence shown here is derived from an EMBL/GenBank/DDBJ whole genome shotgun (WGS) entry which is preliminary data.</text>
</comment>
<comment type="similarity">
    <text evidence="1">Belongs to the NAD(P)-dependent epimerase/dehydratase family.</text>
</comment>
<sequence>MSKNSFLKNKKVLVTGGASFIGSHLTERLSRIALRVRVVDDLSSGKLENIKDLVKSKSIEFIKADLRESSVAQKAVKNMNYVFHLAGDHGGRGYVDLHQAACATNLMLDGNVFWTAKNAGCEKIVFASSGCVYPNFLQTDHKKKIYLKEKHVGPPYDADNMYGWAKLMAEMTLKAYHDDWGMKTASCRFFTVYGPRGKEDHAVIAMIARAFIKQNPFYVWGDGKQIRNWTYVADIIDGIIKVAEKIDGGQAINLGTMERIKIIDAVKMILKYTNHNAKIVFQPNMPTGPVNRVADNSLAQKLLGWKPKVKFKDGLKRTIDWYFTSKDPKVVTKILKTSLTER</sequence>
<dbReference type="Pfam" id="PF01370">
    <property type="entry name" value="Epimerase"/>
    <property type="match status" value="1"/>
</dbReference>
<evidence type="ECO:0000313" key="4">
    <source>
        <dbReference type="Proteomes" id="UP000176317"/>
    </source>
</evidence>
<dbReference type="PANTHER" id="PTHR43000">
    <property type="entry name" value="DTDP-D-GLUCOSE 4,6-DEHYDRATASE-RELATED"/>
    <property type="match status" value="1"/>
</dbReference>
<proteinExistence type="inferred from homology"/>
<name>A0A1F5G2T0_9BACT</name>
<dbReference type="AlphaFoldDB" id="A0A1F5G2T0"/>
<feature type="domain" description="NAD-dependent epimerase/dehydratase" evidence="2">
    <location>
        <begin position="12"/>
        <end position="255"/>
    </location>
</feature>
<dbReference type="InterPro" id="IPR036291">
    <property type="entry name" value="NAD(P)-bd_dom_sf"/>
</dbReference>
<dbReference type="InterPro" id="IPR001509">
    <property type="entry name" value="Epimerase_deHydtase"/>
</dbReference>
<reference evidence="3 4" key="1">
    <citation type="journal article" date="2016" name="Nat. Commun.">
        <title>Thousands of microbial genomes shed light on interconnected biogeochemical processes in an aquifer system.</title>
        <authorList>
            <person name="Anantharaman K."/>
            <person name="Brown C.T."/>
            <person name="Hug L.A."/>
            <person name="Sharon I."/>
            <person name="Castelle C.J."/>
            <person name="Probst A.J."/>
            <person name="Thomas B.C."/>
            <person name="Singh A."/>
            <person name="Wilkins M.J."/>
            <person name="Karaoz U."/>
            <person name="Brodie E.L."/>
            <person name="Williams K.H."/>
            <person name="Hubbard S.S."/>
            <person name="Banfield J.F."/>
        </authorList>
    </citation>
    <scope>NUCLEOTIDE SEQUENCE [LARGE SCALE GENOMIC DNA]</scope>
</reference>
<dbReference type="Proteomes" id="UP000176317">
    <property type="component" value="Unassembled WGS sequence"/>
</dbReference>
<dbReference type="Gene3D" id="3.40.50.720">
    <property type="entry name" value="NAD(P)-binding Rossmann-like Domain"/>
    <property type="match status" value="1"/>
</dbReference>
<dbReference type="Gene3D" id="3.90.25.10">
    <property type="entry name" value="UDP-galactose 4-epimerase, domain 1"/>
    <property type="match status" value="1"/>
</dbReference>
<protein>
    <submittedName>
        <fullName evidence="3">GDP-L-fucose synthase 1</fullName>
    </submittedName>
</protein>
<accession>A0A1F5G2T0</accession>
<dbReference type="EMBL" id="MFAT01000038">
    <property type="protein sequence ID" value="OGD86186.1"/>
    <property type="molecule type" value="Genomic_DNA"/>
</dbReference>
<gene>
    <name evidence="3" type="ORF">A2164_03125</name>
</gene>
<evidence type="ECO:0000256" key="1">
    <source>
        <dbReference type="ARBA" id="ARBA00007637"/>
    </source>
</evidence>